<organism evidence="1 2">
    <name type="scientific">Glossina pallidipes</name>
    <name type="common">Tsetse fly</name>
    <dbReference type="NCBI Taxonomy" id="7398"/>
    <lineage>
        <taxon>Eukaryota</taxon>
        <taxon>Metazoa</taxon>
        <taxon>Ecdysozoa</taxon>
        <taxon>Arthropoda</taxon>
        <taxon>Hexapoda</taxon>
        <taxon>Insecta</taxon>
        <taxon>Pterygota</taxon>
        <taxon>Neoptera</taxon>
        <taxon>Endopterygota</taxon>
        <taxon>Diptera</taxon>
        <taxon>Brachycera</taxon>
        <taxon>Muscomorpha</taxon>
        <taxon>Hippoboscoidea</taxon>
        <taxon>Glossinidae</taxon>
        <taxon>Glossina</taxon>
    </lineage>
</organism>
<dbReference type="AlphaFoldDB" id="A0A1A9ZYL7"/>
<reference evidence="2" key="1">
    <citation type="submission" date="2014-03" db="EMBL/GenBank/DDBJ databases">
        <authorList>
            <person name="Aksoy S."/>
            <person name="Warren W."/>
            <person name="Wilson R.K."/>
        </authorList>
    </citation>
    <scope>NUCLEOTIDE SEQUENCE [LARGE SCALE GENOMIC DNA]</scope>
    <source>
        <strain evidence="2">IAEA</strain>
    </source>
</reference>
<evidence type="ECO:0000313" key="1">
    <source>
        <dbReference type="EnsemblMetazoa" id="GPAI029011-PA"/>
    </source>
</evidence>
<name>A0A1A9ZYL7_GLOPL</name>
<evidence type="ECO:0000313" key="2">
    <source>
        <dbReference type="Proteomes" id="UP000092445"/>
    </source>
</evidence>
<sequence>MARNHNSTKPQKDFSCGTTNHFQPAQDLSYQKSDFVRLIKRKEGLILWQFIDAIIIICSERDSTLTSILSVQCFGFDLKAIRASFSYSFVDSSSCTVNSSITDLKCATKHISQGKKLEQAQGDYLYSTVKNLIKYYYSATYAVDMGGQ</sequence>
<keyword evidence="2" id="KW-1185">Reference proteome</keyword>
<reference evidence="1" key="2">
    <citation type="submission" date="2020-05" db="UniProtKB">
        <authorList>
            <consortium name="EnsemblMetazoa"/>
        </authorList>
    </citation>
    <scope>IDENTIFICATION</scope>
    <source>
        <strain evidence="1">IAEA</strain>
    </source>
</reference>
<dbReference type="STRING" id="7398.A0A1A9ZYL7"/>
<dbReference type="EnsemblMetazoa" id="GPAI029011-RA">
    <property type="protein sequence ID" value="GPAI029011-PA"/>
    <property type="gene ID" value="GPAI029011"/>
</dbReference>
<proteinExistence type="predicted"/>
<dbReference type="Proteomes" id="UP000092445">
    <property type="component" value="Unassembled WGS sequence"/>
</dbReference>
<dbReference type="VEuPathDB" id="VectorBase:GPAI029011"/>
<protein>
    <submittedName>
        <fullName evidence="1">Uncharacterized protein</fullName>
    </submittedName>
</protein>
<accession>A0A1A9ZYL7</accession>